<evidence type="ECO:0000313" key="4">
    <source>
        <dbReference type="Proteomes" id="UP000007754"/>
    </source>
</evidence>
<dbReference type="Ensembl" id="ENSTGUT00000020824.1">
    <property type="protein sequence ID" value="ENSTGUP00000025856.1"/>
    <property type="gene ID" value="ENSTGUG00000025373.1"/>
</dbReference>
<protein>
    <recommendedName>
        <fullName evidence="5">Serine/threonine kinase 19</fullName>
    </recommendedName>
</protein>
<dbReference type="PANTHER" id="PTHR15243:SF0">
    <property type="entry name" value="SERINE_THREONINE-PROTEIN KINASE 19"/>
    <property type="match status" value="1"/>
</dbReference>
<feature type="compositionally biased region" description="Pro residues" evidence="2">
    <location>
        <begin position="473"/>
        <end position="485"/>
    </location>
</feature>
<dbReference type="GeneTree" id="ENSGT00390000018295"/>
<dbReference type="AlphaFoldDB" id="A0A674GTW0"/>
<feature type="compositionally biased region" description="Basic and acidic residues" evidence="2">
    <location>
        <begin position="492"/>
        <end position="502"/>
    </location>
</feature>
<feature type="region of interest" description="Disordered" evidence="2">
    <location>
        <begin position="392"/>
        <end position="520"/>
    </location>
</feature>
<proteinExistence type="inferred from homology"/>
<accession>A0A674GTW0</accession>
<keyword evidence="4" id="KW-1185">Reference proteome</keyword>
<evidence type="ECO:0008006" key="5">
    <source>
        <dbReference type="Google" id="ProtNLM"/>
    </source>
</evidence>
<dbReference type="OMA" id="PHRLVWF"/>
<sequence>PPHNPCDPPPGAVGAGVRLGGRGGPGGPRGRPAEHGAAGADGAAAEQRAEPAAARGERGPALLPRHPRPRGPPARGAAPRPGAGPGAPPRRRRPRGPAGAAARPRARPRRVRGPVRLQPRAGGLRVGQGHALCGDRAPGAGAGGDGGAGHAAPGGAAAGAAPRRAPRGGPRAGRQDGGGRRHDQTRHRLRRQPVHAINGGHGGRRAPQTPVVPSKPPHRLVWFLPKPPTDSCGSFQTPHRLVWFCPIPPQTPVVPSKPPTDSCGSFQTPPQTPVVPSKPPPVWFLPTPPQICLVLSNPPTDSCGSFQTPPQTPVVPSNPPTNPVVLSNPPTDLYGSVQPPHRLQTPPPDSCGSFQTPHRLLWFLPNPPTNPCGSFQLPHRLLWFLPNPPQTPVVPSKPPTDSCGSVQAPPTISHGSVHSPPLQPPPPSAPNGSARRHHRAPRSDVTLGRRVAVTSSPRADGGTGTVPGTGAPQTPPKPPKTPEPPMSRRRRRLEDPRAALEAKRRRPGLPAEPPRPDGSPAAVEAALGAVAALFPRRLFGDALPPLLLRHQLYSLVPDRTAVDRHLERLRAEGRLRLLHLGLGPDALGVVSARLYREKALAAVAGSPREPLVRRFLEVAVAARPELSYGERDMRDMGFGDSDVTQLVAVGLLTVRDVGSWWVAVPGIGRFVRALLRGRRALLSLFRRARLRQLPQGALGGGKTPPGAALGVPFLLHDLLGEGRLVSVPTPAGPLLRLAEP</sequence>
<evidence type="ECO:0000256" key="1">
    <source>
        <dbReference type="ARBA" id="ARBA00093458"/>
    </source>
</evidence>
<evidence type="ECO:0000313" key="3">
    <source>
        <dbReference type="Ensembl" id="ENSTGUP00000025856.1"/>
    </source>
</evidence>
<organism evidence="3 4">
    <name type="scientific">Taeniopygia guttata</name>
    <name type="common">Zebra finch</name>
    <name type="synonym">Poephila guttata</name>
    <dbReference type="NCBI Taxonomy" id="59729"/>
    <lineage>
        <taxon>Eukaryota</taxon>
        <taxon>Metazoa</taxon>
        <taxon>Chordata</taxon>
        <taxon>Craniata</taxon>
        <taxon>Vertebrata</taxon>
        <taxon>Euteleostomi</taxon>
        <taxon>Archelosauria</taxon>
        <taxon>Archosauria</taxon>
        <taxon>Dinosauria</taxon>
        <taxon>Saurischia</taxon>
        <taxon>Theropoda</taxon>
        <taxon>Coelurosauria</taxon>
        <taxon>Aves</taxon>
        <taxon>Neognathae</taxon>
        <taxon>Neoaves</taxon>
        <taxon>Telluraves</taxon>
        <taxon>Australaves</taxon>
        <taxon>Passeriformes</taxon>
        <taxon>Passeroidea</taxon>
        <taxon>Estrildidae</taxon>
        <taxon>Estrildinae</taxon>
        <taxon>Taeniopygia</taxon>
    </lineage>
</organism>
<dbReference type="InterPro" id="IPR018865">
    <property type="entry name" value="STK19-like"/>
</dbReference>
<feature type="region of interest" description="Disordered" evidence="2">
    <location>
        <begin position="255"/>
        <end position="274"/>
    </location>
</feature>
<name>A0A674GTW0_TAEGU</name>
<dbReference type="InParanoid" id="A0A674GTW0"/>
<feature type="compositionally biased region" description="Basic residues" evidence="2">
    <location>
        <begin position="104"/>
        <end position="113"/>
    </location>
</feature>
<feature type="compositionally biased region" description="Gly residues" evidence="2">
    <location>
        <begin position="140"/>
        <end position="149"/>
    </location>
</feature>
<reference evidence="3" key="2">
    <citation type="submission" date="2025-09" db="UniProtKB">
        <authorList>
            <consortium name="Ensembl"/>
        </authorList>
    </citation>
    <scope>IDENTIFICATION</scope>
</reference>
<feature type="compositionally biased region" description="Gly residues" evidence="2">
    <location>
        <begin position="13"/>
        <end position="29"/>
    </location>
</feature>
<feature type="compositionally biased region" description="Polar residues" evidence="2">
    <location>
        <begin position="402"/>
        <end position="414"/>
    </location>
</feature>
<feature type="compositionally biased region" description="Low complexity" evidence="2">
    <location>
        <begin position="35"/>
        <end position="64"/>
    </location>
</feature>
<evidence type="ECO:0000256" key="2">
    <source>
        <dbReference type="SAM" id="MobiDB-lite"/>
    </source>
</evidence>
<feature type="compositionally biased region" description="Low complexity" evidence="2">
    <location>
        <begin position="150"/>
        <end position="169"/>
    </location>
</feature>
<feature type="region of interest" description="Disordered" evidence="2">
    <location>
        <begin position="1"/>
        <end position="214"/>
    </location>
</feature>
<dbReference type="Pfam" id="PF10494">
    <property type="entry name" value="Stk19"/>
    <property type="match status" value="1"/>
</dbReference>
<feature type="compositionally biased region" description="Basic and acidic residues" evidence="2">
    <location>
        <begin position="173"/>
        <end position="182"/>
    </location>
</feature>
<comment type="similarity">
    <text evidence="1">Belongs to the STK19 family.</text>
</comment>
<reference evidence="3" key="1">
    <citation type="submission" date="2025-08" db="UniProtKB">
        <authorList>
            <consortium name="Ensembl"/>
        </authorList>
    </citation>
    <scope>IDENTIFICATION</scope>
</reference>
<dbReference type="Proteomes" id="UP000007754">
    <property type="component" value="Unplaced"/>
</dbReference>
<feature type="compositionally biased region" description="Pro residues" evidence="2">
    <location>
        <begin position="1"/>
        <end position="11"/>
    </location>
</feature>
<feature type="compositionally biased region" description="Basic residues" evidence="2">
    <location>
        <begin position="183"/>
        <end position="193"/>
    </location>
</feature>
<dbReference type="GO" id="GO:0046579">
    <property type="term" value="P:positive regulation of Ras protein signal transduction"/>
    <property type="evidence" value="ECO:0007669"/>
    <property type="project" value="TreeGrafter"/>
</dbReference>
<dbReference type="PANTHER" id="PTHR15243">
    <property type="entry name" value="SERINE/THREONINE-PROTEIN KINASE 19"/>
    <property type="match status" value="1"/>
</dbReference>